<dbReference type="RefSeq" id="WP_204443637.1">
    <property type="nucleotide sequence ID" value="NZ_JACJKY010000001.1"/>
</dbReference>
<dbReference type="Pfam" id="PF01370">
    <property type="entry name" value="Epimerase"/>
    <property type="match status" value="1"/>
</dbReference>
<accession>A0A939BBT4</accession>
<reference evidence="2" key="2">
    <citation type="journal article" date="2021" name="Sci. Rep.">
        <title>The distribution of antibiotic resistance genes in chicken gut microbiota commensals.</title>
        <authorList>
            <person name="Juricova H."/>
            <person name="Matiasovicova J."/>
            <person name="Kubasova T."/>
            <person name="Cejkova D."/>
            <person name="Rychlik I."/>
        </authorList>
    </citation>
    <scope>NUCLEOTIDE SEQUENCE</scope>
    <source>
        <strain evidence="2">An559</strain>
    </source>
</reference>
<dbReference type="Proteomes" id="UP000774750">
    <property type="component" value="Unassembled WGS sequence"/>
</dbReference>
<dbReference type="AlphaFoldDB" id="A0A939BBT4"/>
<evidence type="ECO:0000259" key="1">
    <source>
        <dbReference type="Pfam" id="PF01370"/>
    </source>
</evidence>
<comment type="caution">
    <text evidence="2">The sequence shown here is derived from an EMBL/GenBank/DDBJ whole genome shotgun (WGS) entry which is preliminary data.</text>
</comment>
<feature type="domain" description="NAD-dependent epimerase/dehydratase" evidence="1">
    <location>
        <begin position="6"/>
        <end position="233"/>
    </location>
</feature>
<evidence type="ECO:0000313" key="3">
    <source>
        <dbReference type="Proteomes" id="UP000774750"/>
    </source>
</evidence>
<dbReference type="InterPro" id="IPR001509">
    <property type="entry name" value="Epimerase_deHydtase"/>
</dbReference>
<reference evidence="2" key="1">
    <citation type="submission" date="2020-08" db="EMBL/GenBank/DDBJ databases">
        <authorList>
            <person name="Cejkova D."/>
            <person name="Kubasova T."/>
            <person name="Jahodarova E."/>
            <person name="Rychlik I."/>
        </authorList>
    </citation>
    <scope>NUCLEOTIDE SEQUENCE</scope>
    <source>
        <strain evidence="2">An559</strain>
    </source>
</reference>
<dbReference type="SUPFAM" id="SSF51735">
    <property type="entry name" value="NAD(P)-binding Rossmann-fold domains"/>
    <property type="match status" value="1"/>
</dbReference>
<keyword evidence="3" id="KW-1185">Reference proteome</keyword>
<dbReference type="GO" id="GO:0004029">
    <property type="term" value="F:aldehyde dehydrogenase (NAD+) activity"/>
    <property type="evidence" value="ECO:0007669"/>
    <property type="project" value="TreeGrafter"/>
</dbReference>
<organism evidence="2 3">
    <name type="scientific">Merdimmobilis hominis</name>
    <dbReference type="NCBI Taxonomy" id="2897707"/>
    <lineage>
        <taxon>Bacteria</taxon>
        <taxon>Bacillati</taxon>
        <taxon>Bacillota</taxon>
        <taxon>Clostridia</taxon>
        <taxon>Eubacteriales</taxon>
        <taxon>Oscillospiraceae</taxon>
        <taxon>Merdimmobilis</taxon>
    </lineage>
</organism>
<protein>
    <submittedName>
        <fullName evidence="2">NAD-dependent epimerase/dehydratase family protein</fullName>
    </submittedName>
</protein>
<dbReference type="Gene3D" id="3.40.50.720">
    <property type="entry name" value="NAD(P)-binding Rossmann-like Domain"/>
    <property type="match status" value="1"/>
</dbReference>
<dbReference type="GO" id="GO:0005737">
    <property type="term" value="C:cytoplasm"/>
    <property type="evidence" value="ECO:0007669"/>
    <property type="project" value="TreeGrafter"/>
</dbReference>
<gene>
    <name evidence="2" type="ORF">H6A12_00550</name>
</gene>
<proteinExistence type="predicted"/>
<dbReference type="PANTHER" id="PTHR48079:SF6">
    <property type="entry name" value="NAD(P)-BINDING DOMAIN-CONTAINING PROTEIN-RELATED"/>
    <property type="match status" value="1"/>
</dbReference>
<dbReference type="EMBL" id="JACJKY010000001">
    <property type="protein sequence ID" value="MBM6919659.1"/>
    <property type="molecule type" value="Genomic_DNA"/>
</dbReference>
<dbReference type="InterPro" id="IPR036291">
    <property type="entry name" value="NAD(P)-bd_dom_sf"/>
</dbReference>
<dbReference type="PANTHER" id="PTHR48079">
    <property type="entry name" value="PROTEIN YEEZ"/>
    <property type="match status" value="1"/>
</dbReference>
<sequence length="352" mass="39484">MKERVWLITGAAGHLGSVIANMLAQKGERVRGLVLPNDQNARFLHTDIELIEGDVCIPRTLIPFFAYDPQTQIPVLIHAAGIVSISSKSNAALFRVNVEGTQNIVHMCKQYQVPRMIYVSSVHAIPEKKRGEVITESDVFDPDLVRGQYAKSKAIATKYVLSQSGTGFSVSVVHPSGIIGPGDHGNAHLTQLVIDYLSGRLYACVKGGYDFVDVRDVAKGIISCVDRGENGGSYILSNRFYEIRSFLDVLQSVSQGKKIKTVLPMWLAKATAPLSEWYYRRLKQPPLYTLYSLKTLESNGLFSHKKADDALFYHPRPLENTLRDMTSFLKQTDRIKEKALVKRKQKKLQYQR</sequence>
<name>A0A939BBT4_9FIRM</name>
<dbReference type="InterPro" id="IPR051783">
    <property type="entry name" value="NAD(P)-dependent_oxidoreduct"/>
</dbReference>
<evidence type="ECO:0000313" key="2">
    <source>
        <dbReference type="EMBL" id="MBM6919659.1"/>
    </source>
</evidence>